<proteinExistence type="inferred from homology"/>
<dbReference type="Proteomes" id="UP000230273">
    <property type="component" value="Unassembled WGS sequence"/>
</dbReference>
<evidence type="ECO:0000313" key="8">
    <source>
        <dbReference type="Proteomes" id="UP000230273"/>
    </source>
</evidence>
<sequence length="353" mass="40111">MKAETYLKNYIQKTSSIVKRLFEKKEREFGKVSSIGKEMMEIYFNFMGGKNIRGSLTKLGYEIFGGKNEKAILEASLMVEIAHAFLLMHDDIMDQDALRRSLPTVHIQYERIYRKIYKESNPEHFGLSMAIDLGDAGFALAYLLLGEADFSPEVKTRVLKRFSQQILTTAFGQALDVNYEQASKIGEADVMRIHHYKTANYTITGPLQYGALFAGAKEEEIKKIEKYGLQVGIAFQLRDDELGLYSDEKKLGKPIGSDIREGKITLLHLKALEFAKGTDKKVLQSAYGNKNLTLAQIKKVQEITIKTGALDYSQKLARRLVEKGKKFVPEITTDPELQDTLYKMADFMIERES</sequence>
<dbReference type="SFLD" id="SFLDG01017">
    <property type="entry name" value="Polyprenyl_Transferase_Like"/>
    <property type="match status" value="1"/>
</dbReference>
<dbReference type="InterPro" id="IPR008949">
    <property type="entry name" value="Isoprenoid_synthase_dom_sf"/>
</dbReference>
<dbReference type="Gene3D" id="1.10.600.10">
    <property type="entry name" value="Farnesyl Diphosphate Synthase"/>
    <property type="match status" value="1"/>
</dbReference>
<reference evidence="7 8" key="1">
    <citation type="submission" date="2017-09" db="EMBL/GenBank/DDBJ databases">
        <title>Depth-based differentiation of microbial function through sediment-hosted aquifers and enrichment of novel symbionts in the deep terrestrial subsurface.</title>
        <authorList>
            <person name="Probst A.J."/>
            <person name="Ladd B."/>
            <person name="Jarett J.K."/>
            <person name="Geller-Mcgrath D.E."/>
            <person name="Sieber C.M."/>
            <person name="Emerson J.B."/>
            <person name="Anantharaman K."/>
            <person name="Thomas B.C."/>
            <person name="Malmstrom R."/>
            <person name="Stieglmeier M."/>
            <person name="Klingl A."/>
            <person name="Woyke T."/>
            <person name="Ryan C.M."/>
            <person name="Banfield J.F."/>
        </authorList>
    </citation>
    <scope>NUCLEOTIDE SEQUENCE [LARGE SCALE GENOMIC DNA]</scope>
    <source>
        <strain evidence="7">CG23_combo_of_CG06-09_8_20_14_all_38_19</strain>
    </source>
</reference>
<evidence type="ECO:0000313" key="7">
    <source>
        <dbReference type="EMBL" id="PIP23193.1"/>
    </source>
</evidence>
<dbReference type="InterPro" id="IPR000092">
    <property type="entry name" value="Polyprenyl_synt"/>
</dbReference>
<dbReference type="SUPFAM" id="SSF48576">
    <property type="entry name" value="Terpenoid synthases"/>
    <property type="match status" value="1"/>
</dbReference>
<keyword evidence="4" id="KW-0479">Metal-binding</keyword>
<protein>
    <submittedName>
        <fullName evidence="7">Polyprenyl synthetase</fullName>
    </submittedName>
</protein>
<organism evidence="7 8">
    <name type="scientific">Candidatus Nealsonbacteria bacterium CG23_combo_of_CG06-09_8_20_14_all_38_19</name>
    <dbReference type="NCBI Taxonomy" id="1974721"/>
    <lineage>
        <taxon>Bacteria</taxon>
        <taxon>Candidatus Nealsoniibacteriota</taxon>
    </lineage>
</organism>
<comment type="caution">
    <text evidence="7">The sequence shown here is derived from an EMBL/GenBank/DDBJ whole genome shotgun (WGS) entry which is preliminary data.</text>
</comment>
<comment type="cofactor">
    <cofactor evidence="1">
        <name>Mg(2+)</name>
        <dbReference type="ChEBI" id="CHEBI:18420"/>
    </cofactor>
</comment>
<evidence type="ECO:0000256" key="3">
    <source>
        <dbReference type="ARBA" id="ARBA00022679"/>
    </source>
</evidence>
<evidence type="ECO:0000256" key="2">
    <source>
        <dbReference type="ARBA" id="ARBA00006706"/>
    </source>
</evidence>
<accession>A0A2G9YWU0</accession>
<evidence type="ECO:0000256" key="6">
    <source>
        <dbReference type="RuleBase" id="RU004466"/>
    </source>
</evidence>
<dbReference type="SFLD" id="SFLDS00005">
    <property type="entry name" value="Isoprenoid_Synthase_Type_I"/>
    <property type="match status" value="1"/>
</dbReference>
<dbReference type="GO" id="GO:0046872">
    <property type="term" value="F:metal ion binding"/>
    <property type="evidence" value="ECO:0007669"/>
    <property type="project" value="UniProtKB-KW"/>
</dbReference>
<evidence type="ECO:0000256" key="4">
    <source>
        <dbReference type="ARBA" id="ARBA00022723"/>
    </source>
</evidence>
<evidence type="ECO:0000256" key="1">
    <source>
        <dbReference type="ARBA" id="ARBA00001946"/>
    </source>
</evidence>
<dbReference type="AlphaFoldDB" id="A0A2G9YWU0"/>
<evidence type="ECO:0000256" key="5">
    <source>
        <dbReference type="ARBA" id="ARBA00022842"/>
    </source>
</evidence>
<keyword evidence="5" id="KW-0460">Magnesium</keyword>
<dbReference type="Pfam" id="PF00348">
    <property type="entry name" value="polyprenyl_synt"/>
    <property type="match status" value="1"/>
</dbReference>
<dbReference type="PANTHER" id="PTHR12001:SF85">
    <property type="entry name" value="SHORT CHAIN ISOPRENYL DIPHOSPHATE SYNTHASE"/>
    <property type="match status" value="1"/>
</dbReference>
<gene>
    <name evidence="7" type="ORF">COX36_04670</name>
</gene>
<dbReference type="PANTHER" id="PTHR12001">
    <property type="entry name" value="GERANYLGERANYL PYROPHOSPHATE SYNTHASE"/>
    <property type="match status" value="1"/>
</dbReference>
<dbReference type="GO" id="GO:0004659">
    <property type="term" value="F:prenyltransferase activity"/>
    <property type="evidence" value="ECO:0007669"/>
    <property type="project" value="InterPro"/>
</dbReference>
<dbReference type="GO" id="GO:0008299">
    <property type="term" value="P:isoprenoid biosynthetic process"/>
    <property type="evidence" value="ECO:0007669"/>
    <property type="project" value="InterPro"/>
</dbReference>
<comment type="similarity">
    <text evidence="2 6">Belongs to the FPP/GGPP synthase family.</text>
</comment>
<name>A0A2G9YWU0_9BACT</name>
<dbReference type="CDD" id="cd00685">
    <property type="entry name" value="Trans_IPPS_HT"/>
    <property type="match status" value="1"/>
</dbReference>
<dbReference type="EMBL" id="PCRP01000073">
    <property type="protein sequence ID" value="PIP23193.1"/>
    <property type="molecule type" value="Genomic_DNA"/>
</dbReference>
<keyword evidence="3 6" id="KW-0808">Transferase</keyword>